<gene>
    <name evidence="3" type="ORF">WICMUC_004397</name>
</gene>
<reference evidence="3" key="2">
    <citation type="submission" date="2021-01" db="EMBL/GenBank/DDBJ databases">
        <authorList>
            <person name="Schikora-Tamarit M.A."/>
        </authorList>
    </citation>
    <scope>NUCLEOTIDE SEQUENCE</scope>
    <source>
        <strain evidence="3">CBS6341</strain>
    </source>
</reference>
<dbReference type="Gene3D" id="1.10.3520.10">
    <property type="entry name" value="Glycolipid transfer protein"/>
    <property type="match status" value="1"/>
</dbReference>
<dbReference type="Pfam" id="PF08718">
    <property type="entry name" value="GLTP"/>
    <property type="match status" value="1"/>
</dbReference>
<sequence>MSTFFDQQKKSFTEVPITNGKISTAEFLEASEALIKLFGSSAFTVVQNDLSGNVTKVRTRLLADPAKSETLQDLVINEKAEKQTKATQGLLWLSRGLQFTAQSLRETIDNPDKELTKTFTDGYSKTLTKYHSIVIRPVFKLAMKACPYRKDFFEKLGADQAKVNDQLKEWLEALEKIVQIIFEFFESGNYAPFDEDEADDDEAVAEPEAEDEVFEEAFELVEVEAIELETDVEAPLQTYESP</sequence>
<evidence type="ECO:0000313" key="3">
    <source>
        <dbReference type="EMBL" id="KAH3672302.1"/>
    </source>
</evidence>
<proteinExistence type="predicted"/>
<dbReference type="EMBL" id="JAEUBF010001168">
    <property type="protein sequence ID" value="KAH3672302.1"/>
    <property type="molecule type" value="Genomic_DNA"/>
</dbReference>
<dbReference type="GO" id="GO:1902387">
    <property type="term" value="F:ceramide 1-phosphate binding"/>
    <property type="evidence" value="ECO:0007669"/>
    <property type="project" value="TreeGrafter"/>
</dbReference>
<dbReference type="InterPro" id="IPR014830">
    <property type="entry name" value="Glycolipid_transfer_prot_dom"/>
</dbReference>
<protein>
    <recommendedName>
        <fullName evidence="2">Glycolipid transfer protein domain-containing protein</fullName>
    </recommendedName>
</protein>
<accession>A0A9P8PHQ8</accession>
<organism evidence="3 4">
    <name type="scientific">Wickerhamomyces mucosus</name>
    <dbReference type="NCBI Taxonomy" id="1378264"/>
    <lineage>
        <taxon>Eukaryota</taxon>
        <taxon>Fungi</taxon>
        <taxon>Dikarya</taxon>
        <taxon>Ascomycota</taxon>
        <taxon>Saccharomycotina</taxon>
        <taxon>Saccharomycetes</taxon>
        <taxon>Phaffomycetales</taxon>
        <taxon>Wickerhamomycetaceae</taxon>
        <taxon>Wickerhamomyces</taxon>
    </lineage>
</organism>
<evidence type="ECO:0000313" key="4">
    <source>
        <dbReference type="Proteomes" id="UP000769528"/>
    </source>
</evidence>
<dbReference type="OrthoDB" id="205255at2759"/>
<dbReference type="InterPro" id="IPR036497">
    <property type="entry name" value="GLTP_sf"/>
</dbReference>
<keyword evidence="1" id="KW-0813">Transport</keyword>
<dbReference type="GO" id="GO:0005829">
    <property type="term" value="C:cytosol"/>
    <property type="evidence" value="ECO:0007669"/>
    <property type="project" value="TreeGrafter"/>
</dbReference>
<dbReference type="PANTHER" id="PTHR10219:SF25">
    <property type="entry name" value="PLECKSTRIN HOMOLOGY DOMAIN-CONTAINING FAMILY A MEMBER 8"/>
    <property type="match status" value="1"/>
</dbReference>
<dbReference type="AlphaFoldDB" id="A0A9P8PHQ8"/>
<evidence type="ECO:0000256" key="1">
    <source>
        <dbReference type="ARBA" id="ARBA00022448"/>
    </source>
</evidence>
<dbReference type="Proteomes" id="UP000769528">
    <property type="component" value="Unassembled WGS sequence"/>
</dbReference>
<evidence type="ECO:0000259" key="2">
    <source>
        <dbReference type="Pfam" id="PF08718"/>
    </source>
</evidence>
<keyword evidence="4" id="KW-1185">Reference proteome</keyword>
<comment type="caution">
    <text evidence="3">The sequence shown here is derived from an EMBL/GenBank/DDBJ whole genome shotgun (WGS) entry which is preliminary data.</text>
</comment>
<name>A0A9P8PHQ8_9ASCO</name>
<dbReference type="GO" id="GO:0016020">
    <property type="term" value="C:membrane"/>
    <property type="evidence" value="ECO:0007669"/>
    <property type="project" value="TreeGrafter"/>
</dbReference>
<feature type="domain" description="Glycolipid transfer protein" evidence="2">
    <location>
        <begin position="22"/>
        <end position="157"/>
    </location>
</feature>
<dbReference type="PANTHER" id="PTHR10219">
    <property type="entry name" value="GLYCOLIPID TRANSFER PROTEIN-RELATED"/>
    <property type="match status" value="1"/>
</dbReference>
<dbReference type="FunFam" id="1.10.3520.10:FF:000001">
    <property type="entry name" value="Pleckstrin domain-containing family A member 8"/>
    <property type="match status" value="1"/>
</dbReference>
<dbReference type="GO" id="GO:1902388">
    <property type="term" value="F:ceramide 1-phosphate transfer activity"/>
    <property type="evidence" value="ECO:0007669"/>
    <property type="project" value="TreeGrafter"/>
</dbReference>
<reference evidence="3" key="1">
    <citation type="journal article" date="2021" name="Open Biol.">
        <title>Shared evolutionary footprints suggest mitochondrial oxidative damage underlies multiple complex I losses in fungi.</title>
        <authorList>
            <person name="Schikora-Tamarit M.A."/>
            <person name="Marcet-Houben M."/>
            <person name="Nosek J."/>
            <person name="Gabaldon T."/>
        </authorList>
    </citation>
    <scope>NUCLEOTIDE SEQUENCE</scope>
    <source>
        <strain evidence="3">CBS6341</strain>
    </source>
</reference>
<dbReference type="SUPFAM" id="SSF110004">
    <property type="entry name" value="Glycolipid transfer protein, GLTP"/>
    <property type="match status" value="1"/>
</dbReference>